<sequence length="121" mass="13749">MPRSADFLQPYLKTLVHFGADPLKRYFFPDGKEKQYEKQRWRISPISLRTLRQGGMNGVIFSDLSPTRLPAAYNVAKIRWPSSSSPRRSSGSFEGVTREICLQEEEGGFPVAILPFGISKR</sequence>
<comment type="caution">
    <text evidence="1">The sequence shown here is derived from an EMBL/GenBank/DDBJ whole genome shotgun (WGS) entry which is preliminary data.</text>
</comment>
<dbReference type="AlphaFoldDB" id="A0AAV4R8K6"/>
<proteinExistence type="predicted"/>
<organism evidence="1 2">
    <name type="scientific">Caerostris extrusa</name>
    <name type="common">Bark spider</name>
    <name type="synonym">Caerostris bankana</name>
    <dbReference type="NCBI Taxonomy" id="172846"/>
    <lineage>
        <taxon>Eukaryota</taxon>
        <taxon>Metazoa</taxon>
        <taxon>Ecdysozoa</taxon>
        <taxon>Arthropoda</taxon>
        <taxon>Chelicerata</taxon>
        <taxon>Arachnida</taxon>
        <taxon>Araneae</taxon>
        <taxon>Araneomorphae</taxon>
        <taxon>Entelegynae</taxon>
        <taxon>Araneoidea</taxon>
        <taxon>Araneidae</taxon>
        <taxon>Caerostris</taxon>
    </lineage>
</organism>
<reference evidence="1 2" key="1">
    <citation type="submission" date="2021-06" db="EMBL/GenBank/DDBJ databases">
        <title>Caerostris extrusa draft genome.</title>
        <authorList>
            <person name="Kono N."/>
            <person name="Arakawa K."/>
        </authorList>
    </citation>
    <scope>NUCLEOTIDE SEQUENCE [LARGE SCALE GENOMIC DNA]</scope>
</reference>
<dbReference type="Proteomes" id="UP001054945">
    <property type="component" value="Unassembled WGS sequence"/>
</dbReference>
<dbReference type="EMBL" id="BPLR01007653">
    <property type="protein sequence ID" value="GIY18623.1"/>
    <property type="molecule type" value="Genomic_DNA"/>
</dbReference>
<evidence type="ECO:0000313" key="1">
    <source>
        <dbReference type="EMBL" id="GIY18623.1"/>
    </source>
</evidence>
<name>A0AAV4R8K6_CAEEX</name>
<protein>
    <submittedName>
        <fullName evidence="1">Uncharacterized protein</fullName>
    </submittedName>
</protein>
<evidence type="ECO:0000313" key="2">
    <source>
        <dbReference type="Proteomes" id="UP001054945"/>
    </source>
</evidence>
<accession>A0AAV4R8K6</accession>
<gene>
    <name evidence="1" type="ORF">CEXT_110191</name>
</gene>
<keyword evidence="2" id="KW-1185">Reference proteome</keyword>